<feature type="transmembrane region" description="Helical" evidence="2">
    <location>
        <begin position="120"/>
        <end position="143"/>
    </location>
</feature>
<reference evidence="3 4" key="1">
    <citation type="submission" date="2016-10" db="EMBL/GenBank/DDBJ databases">
        <authorList>
            <person name="de Groot N.N."/>
        </authorList>
    </citation>
    <scope>NUCLEOTIDE SEQUENCE [LARGE SCALE GENOMIC DNA]</scope>
    <source>
        <strain evidence="4">EB21,IBRC-M 10013,KCTC 4048</strain>
    </source>
</reference>
<organism evidence="3 4">
    <name type="scientific">Haloarchaeobius iranensis</name>
    <dbReference type="NCBI Taxonomy" id="996166"/>
    <lineage>
        <taxon>Archaea</taxon>
        <taxon>Methanobacteriati</taxon>
        <taxon>Methanobacteriota</taxon>
        <taxon>Stenosarchaea group</taxon>
        <taxon>Halobacteria</taxon>
        <taxon>Halobacteriales</taxon>
        <taxon>Halorubellaceae</taxon>
        <taxon>Haloarchaeobius</taxon>
    </lineage>
</organism>
<feature type="region of interest" description="Disordered" evidence="1">
    <location>
        <begin position="1"/>
        <end position="42"/>
    </location>
</feature>
<feature type="compositionally biased region" description="Low complexity" evidence="1">
    <location>
        <begin position="10"/>
        <end position="23"/>
    </location>
</feature>
<keyword evidence="4" id="KW-1185">Reference proteome</keyword>
<feature type="compositionally biased region" description="Acidic residues" evidence="1">
    <location>
        <begin position="29"/>
        <end position="40"/>
    </location>
</feature>
<dbReference type="OrthoDB" id="264986at2157"/>
<keyword evidence="2" id="KW-0472">Membrane</keyword>
<protein>
    <submittedName>
        <fullName evidence="3">Uncharacterized protein</fullName>
    </submittedName>
</protein>
<dbReference type="RefSeq" id="WP_139172321.1">
    <property type="nucleotide sequence ID" value="NZ_FNIA01000012.1"/>
</dbReference>
<keyword evidence="2" id="KW-0812">Transmembrane</keyword>
<dbReference type="AlphaFoldDB" id="A0A1G9XY90"/>
<feature type="transmembrane region" description="Helical" evidence="2">
    <location>
        <begin position="90"/>
        <end position="108"/>
    </location>
</feature>
<gene>
    <name evidence="3" type="ORF">SAMN05192554_11241</name>
</gene>
<accession>A0A1G9XY90</accession>
<feature type="transmembrane region" description="Helical" evidence="2">
    <location>
        <begin position="225"/>
        <end position="243"/>
    </location>
</feature>
<evidence type="ECO:0000313" key="3">
    <source>
        <dbReference type="EMBL" id="SDN01728.1"/>
    </source>
</evidence>
<evidence type="ECO:0000313" key="4">
    <source>
        <dbReference type="Proteomes" id="UP000199370"/>
    </source>
</evidence>
<feature type="transmembrane region" description="Helical" evidence="2">
    <location>
        <begin position="194"/>
        <end position="219"/>
    </location>
</feature>
<dbReference type="EMBL" id="FNIA01000012">
    <property type="protein sequence ID" value="SDN01728.1"/>
    <property type="molecule type" value="Genomic_DNA"/>
</dbReference>
<keyword evidence="2" id="KW-1133">Transmembrane helix</keyword>
<sequence length="249" mass="27173">MATGDGNQGSSNNEENSSNCESEATAGDDSQDNQTEEDVSLDWIQNASSEDLEDLAVETEALQVVRKESREVLSERIRLLKDIDDKAMRTVRTSVLFIGLVISAVQVSDGSLSDASVGTLSFQFGVGGVTLLLLSIISGVFTYSASDPDFGVSDGHRFDVIQGEYTEKEWLLFQLVEYNQWIGNMRQLNNDNVVLLHLTLFTATAGVISLLFSVVFSVGWELESLISPVIVAVLITLGVLAVLRWSRSD</sequence>
<dbReference type="Proteomes" id="UP000199370">
    <property type="component" value="Unassembled WGS sequence"/>
</dbReference>
<name>A0A1G9XY90_9EURY</name>
<proteinExistence type="predicted"/>
<evidence type="ECO:0000256" key="1">
    <source>
        <dbReference type="SAM" id="MobiDB-lite"/>
    </source>
</evidence>
<evidence type="ECO:0000256" key="2">
    <source>
        <dbReference type="SAM" id="Phobius"/>
    </source>
</evidence>